<dbReference type="STRING" id="313595.P700755_001460"/>
<dbReference type="NCBIfam" id="TIGR02816">
    <property type="entry name" value="pfaB_fam"/>
    <property type="match status" value="1"/>
</dbReference>
<evidence type="ECO:0000256" key="4">
    <source>
        <dbReference type="ARBA" id="ARBA00023239"/>
    </source>
</evidence>
<keyword evidence="4" id="KW-0456">Lyase</keyword>
<dbReference type="GO" id="GO:0016829">
    <property type="term" value="F:lyase activity"/>
    <property type="evidence" value="ECO:0007669"/>
    <property type="project" value="UniProtKB-KW"/>
</dbReference>
<keyword evidence="2" id="KW-0597">Phosphoprotein</keyword>
<keyword evidence="8" id="KW-1185">Reference proteome</keyword>
<keyword evidence="3 5" id="KW-0808">Transferase</keyword>
<reference evidence="7" key="1">
    <citation type="submission" date="2006-03" db="EMBL/GenBank/DDBJ databases">
        <authorList>
            <person name="Bowman J."/>
            <person name="Ferriera S."/>
            <person name="Johnson J."/>
            <person name="Kravitz S."/>
            <person name="Halpern A."/>
            <person name="Remington K."/>
            <person name="Beeson K."/>
            <person name="Tran B."/>
            <person name="Rogers Y.-H."/>
            <person name="Friedman R."/>
            <person name="Venter J.C."/>
        </authorList>
    </citation>
    <scope>NUCLEOTIDE SEQUENCE [LARGE SCALE GENOMIC DNA]</scope>
    <source>
        <strain evidence="7">ATCC 700755</strain>
    </source>
</reference>
<name>K4IH12_PSYTT</name>
<dbReference type="Pfam" id="PF07977">
    <property type="entry name" value="FabA"/>
    <property type="match status" value="2"/>
</dbReference>
<dbReference type="InterPro" id="IPR016035">
    <property type="entry name" value="Acyl_Trfase/lysoPLipase"/>
</dbReference>
<gene>
    <name evidence="7" type="ordered locus">P700755_001460</name>
</gene>
<dbReference type="Gene3D" id="3.10.129.10">
    <property type="entry name" value="Hotdog Thioesterase"/>
    <property type="match status" value="4"/>
</dbReference>
<reference evidence="7" key="2">
    <citation type="submission" date="2012-09" db="EMBL/GenBank/DDBJ databases">
        <title>The complete sequence of Psychroflexus torquis an extreme psychrophile from sea-ice that is stimulated by light.</title>
        <authorList>
            <person name="Feng S."/>
            <person name="Powell S.M."/>
            <person name="Bowman J.P."/>
        </authorList>
    </citation>
    <scope>NUCLEOTIDE SEQUENCE [LARGE SCALE GENOMIC DNA]</scope>
    <source>
        <strain evidence="7">ATCC 700755</strain>
    </source>
</reference>
<dbReference type="Gene3D" id="3.30.70.3290">
    <property type="match status" value="1"/>
</dbReference>
<dbReference type="Pfam" id="PF00109">
    <property type="entry name" value="ketoacyl-synt"/>
    <property type="match status" value="2"/>
</dbReference>
<feature type="domain" description="Ketosynthase family 3 (KS3)" evidence="6">
    <location>
        <begin position="2"/>
        <end position="443"/>
    </location>
</feature>
<dbReference type="InterPro" id="IPR014181">
    <property type="entry name" value="Omega3_polyunsat_FA_synth-like"/>
</dbReference>
<sequence>MKEKIAIIGMSSLFPGSKTVQEFWNNLMDKKDLTGMATKEDFGADPALFYKKDKGTIDRCYSLRGGYIRDYNFNSADFGSEDLNDLDQMYQWGLQVTKDALMHGGYWNKTEALDHCGVIFGNLSFPTKSSHKIMAPIYTKTLEKGIKTLLKDDSFEIPATAYEIPKNNPLEGDVSELVKNVIGLKGTNFDLDAACASSLYAIKMACDELLIGKADMMLAGAVCSSDQLFIHMGFSILHAYAGHDHKYSPLDKDSAGLVSSEGAGMILMKRLSDAEKDGDNIIGVISGIGLSNDGGGKYLLSPNPKGQTLAYERAYNGTVSKENTSYIECHATGTPLGDVTEINSLETFFGDNPEKLRLGSVKSNIGHMLTAAGMPSLMKVLLSMEHHKIPPGINLSTAIQSKKGWFTQEQIIEEPLKWETNDKQAAVNSFGFGGTNAHLVVESHHKEKSKKHTDVKLKEMAITSMEVHFGDCVNLDAFYRSIFEGTQHFSEMPIHRWKGFEKNDDLLSNFGLDTKKPLRGSFIADFEMDLMRYKIQPNEVGTMEPQQALILKVADQAIQKSNLKKGENVAVLIAMNPELAIHHYLARWDSKWQLDEALDRAGIDLEDTQKASLLGECRNILYKIENAQTPSQHTSFVGNIMSSRISALWDFSGPSFTITNGNNGTTRALEVAQNMLSLGEVDAVVVGAVEFSGGMEAVLLRNLIASVNQNKQPSLSFNVDDYGWLIGEGASVIVLKADDKITEKDAIYATIDAIGDLSTGKNIALQELVASGFKQEDDLEQAQLLAQTSDHKIALGSVKTNIGHTFAAAGLASVVKTALCLYHQFIPGIPNWKSVKKDALKNSNYYFPSQSRPWINETDYPRQALVNLSPHSRVKLSEVSHPKHPKIDNFLKKHLFVLKGNTQNELREDLNLISKDILVDDLGFIAQKCYNKAAKTKAIYSLVLVASSQKSLLQDIGFIEKQLAVAFDKNTDIKLPSGSFFSPNPSAAKGDLAFVYPGSATSYEGLGHDLFQFFPNLLSDFENKIPNLKDFFGLDYLFPKKQDLETASLNIQNDAISMMSVGVLYSTLYTHILRAYFGVKPKAAMGYSMGECSSMWYSFGIWNPGEGTKIFRNSPIFKNKFSGNLELLAEEWNISTKEAKARWQSWILLETREKVEAHISKFDKVFITFVNSEKELIISGDKSQCEMLIKALNCASVLVPFQNVIHNEFCKKEYDGLIEMHNFPLENHPEVDFYSSLTGEKIPMESLEIAENSTKVCYKTVDFPAFAKKMSINGFSTFVELGPNRTCTNWLKATLNQQQHTACAIDKKGTSSIQSLYECLAQLISNGIDIDLSLLYPNTNQKQPKKHFTKKVKTGGSPVYDVLLSEDIQRQFATVKRKEKSQNTTKNKGASQPITTKNTLEKIASMIDTSIRKTDPKTTVKIAENGLKLQDYNDPNHLKDKNVIYTKEDLIEFSEGKIGNVFGAEYNVIDQYKRRVMLPMDPYLLVSRVTGLDAKLGEYKPSTMQTEYDIPYNSGYATDTQIPWAVSVESGQCDLMLISYLGIDLENKGDYVYRLLDCTLEFIDDLPFEGQTLRYDISINSFVRNGRNLLFFFSYECFVEDRMVLKMTNGVAGFFTDEELSKGNGVVYTDSEKKVLAGVEKKNFIPFLTTKKTAFDIEDLRHLINGDAHKCFEDISYFPNGKNKSIRLAPEKMLMLDRIVKADVNGGAYGLGEVIAEKDLSPDDWYFPCHFRDDQVLAGSLQAEGGGNLLRFFMMMLGLQRLKKDARFQPIYGLQQKVRCRKEVTPNDKILTYRLVIKEIGLLPDPYVIGDLEIIVDGVITVHFANLGLQLREKDNPKYLEQPKKETENVLLNETDIEIFALGRLADCFGPEYAVYDNRALSRQPNTDLQVVSRVIKIDGERFDFSKPTNIWTEYDVPQDVWYYKQNASMTIPYAILMEIALQPCGLLGAYLGSTLLFPDKDLYLRNLDGDGELLELPIGTDFRGKVIKNKSTLTSSTSLGGYVIQKYLFEVSVDEQVFYKGFSSFGFFPKEALAQQVGLDKGKDIPAWYVQNNLTTKDYFQIKLDSLYAKMKLYKENDKANAFRLAEDQLNLLDSGVVVKNGGEFNKGYIHCSKAIHTYDWFFTCHFYSDPVMPGSLGVEAISQAMQLFALQQDLGKDFNKPRFVQVVNNKTEWKYRGQIRVNVENMHLEVHFKTIEKRGATLVLIANAYLWNEGTRIYQVTDLALGIQEA</sequence>
<comment type="similarity">
    <text evidence="5">Belongs to the thiolase-like superfamily. Beta-ketoacyl-ACP synthases family.</text>
</comment>
<dbReference type="InterPro" id="IPR001227">
    <property type="entry name" value="Ac_transferase_dom_sf"/>
</dbReference>
<dbReference type="SUPFAM" id="SSF52151">
    <property type="entry name" value="FabD/lysophospholipase-like"/>
    <property type="match status" value="1"/>
</dbReference>
<feature type="domain" description="Ketosynthase family 3 (KS3)" evidence="6">
    <location>
        <begin position="457"/>
        <end position="882"/>
    </location>
</feature>
<evidence type="ECO:0000313" key="7">
    <source>
        <dbReference type="EMBL" id="AFU68361.1"/>
    </source>
</evidence>
<dbReference type="PANTHER" id="PTHR43074">
    <property type="entry name" value="OMEGA-3 POLYUNSATURATED FATTY ACID SYNTHASE PFAB-RELATED"/>
    <property type="match status" value="1"/>
</dbReference>
<dbReference type="InterPro" id="IPR052568">
    <property type="entry name" value="PKS-FAS_Synthase"/>
</dbReference>
<dbReference type="OrthoDB" id="4317020at2"/>
<dbReference type="SUPFAM" id="SSF54637">
    <property type="entry name" value="Thioesterase/thiol ester dehydrase-isomerase"/>
    <property type="match status" value="4"/>
</dbReference>
<dbReference type="InterPro" id="IPR018201">
    <property type="entry name" value="Ketoacyl_synth_AS"/>
</dbReference>
<dbReference type="eggNOG" id="COG0764">
    <property type="taxonomic scope" value="Bacteria"/>
</dbReference>
<dbReference type="SMART" id="SM00825">
    <property type="entry name" value="PKS_KS"/>
    <property type="match status" value="1"/>
</dbReference>
<dbReference type="InterPro" id="IPR029069">
    <property type="entry name" value="HotDog_dom_sf"/>
</dbReference>
<dbReference type="Pfam" id="PF02801">
    <property type="entry name" value="Ketoacyl-synt_C"/>
    <property type="match status" value="2"/>
</dbReference>
<protein>
    <submittedName>
        <fullName evidence="7">Omega-3 polyunsaturated fatty acid synthase subunit PfaBC</fullName>
    </submittedName>
</protein>
<dbReference type="eggNOG" id="COG3321">
    <property type="taxonomic scope" value="Bacteria"/>
</dbReference>
<dbReference type="Gene3D" id="3.40.366.10">
    <property type="entry name" value="Malonyl-Coenzyme A Acyl Carrier Protein, domain 2"/>
    <property type="match status" value="2"/>
</dbReference>
<dbReference type="InterPro" id="IPR014030">
    <property type="entry name" value="Ketoacyl_synth_N"/>
</dbReference>
<dbReference type="InterPro" id="IPR013114">
    <property type="entry name" value="FabA_FabZ"/>
</dbReference>
<evidence type="ECO:0000313" key="8">
    <source>
        <dbReference type="Proteomes" id="UP000008514"/>
    </source>
</evidence>
<proteinExistence type="inferred from homology"/>
<evidence type="ECO:0000256" key="2">
    <source>
        <dbReference type="ARBA" id="ARBA00022553"/>
    </source>
</evidence>
<evidence type="ECO:0000256" key="3">
    <source>
        <dbReference type="ARBA" id="ARBA00022679"/>
    </source>
</evidence>
<accession>K4IH12</accession>
<dbReference type="EMBL" id="CP003879">
    <property type="protein sequence ID" value="AFU68361.1"/>
    <property type="molecule type" value="Genomic_DNA"/>
</dbReference>
<dbReference type="PROSITE" id="PS00606">
    <property type="entry name" value="KS3_1"/>
    <property type="match status" value="1"/>
</dbReference>
<dbReference type="Gene3D" id="3.40.47.10">
    <property type="match status" value="3"/>
</dbReference>
<dbReference type="InterPro" id="IPR020841">
    <property type="entry name" value="PKS_Beta-ketoAc_synthase_dom"/>
</dbReference>
<dbReference type="PROSITE" id="PS52004">
    <property type="entry name" value="KS3_2"/>
    <property type="match status" value="2"/>
</dbReference>
<dbReference type="InterPro" id="IPR016039">
    <property type="entry name" value="Thiolase-like"/>
</dbReference>
<evidence type="ECO:0000259" key="6">
    <source>
        <dbReference type="PROSITE" id="PS52004"/>
    </source>
</evidence>
<dbReference type="HOGENOM" id="CLU_000022_30_0_10"/>
<dbReference type="CDD" id="cd00833">
    <property type="entry name" value="PKS"/>
    <property type="match status" value="2"/>
</dbReference>
<keyword evidence="1" id="KW-0596">Phosphopantetheine</keyword>
<organism evidence="7 8">
    <name type="scientific">Psychroflexus torquis (strain ATCC 700755 / CIP 106069 / ACAM 623)</name>
    <dbReference type="NCBI Taxonomy" id="313595"/>
    <lineage>
        <taxon>Bacteria</taxon>
        <taxon>Pseudomonadati</taxon>
        <taxon>Bacteroidota</taxon>
        <taxon>Flavobacteriia</taxon>
        <taxon>Flavobacteriales</taxon>
        <taxon>Flavobacteriaceae</taxon>
        <taxon>Psychroflexus</taxon>
    </lineage>
</organism>
<dbReference type="SUPFAM" id="SSF53901">
    <property type="entry name" value="Thiolase-like"/>
    <property type="match status" value="4"/>
</dbReference>
<dbReference type="Proteomes" id="UP000008514">
    <property type="component" value="Chromosome"/>
</dbReference>
<dbReference type="KEGG" id="ptq:P700755_001460"/>
<dbReference type="InterPro" id="IPR014031">
    <property type="entry name" value="Ketoacyl_synth_C"/>
</dbReference>
<dbReference type="GO" id="GO:0006633">
    <property type="term" value="P:fatty acid biosynthetic process"/>
    <property type="evidence" value="ECO:0007669"/>
    <property type="project" value="InterPro"/>
</dbReference>
<dbReference type="GO" id="GO:0004315">
    <property type="term" value="F:3-oxoacyl-[acyl-carrier-protein] synthase activity"/>
    <property type="evidence" value="ECO:0007669"/>
    <property type="project" value="InterPro"/>
</dbReference>
<evidence type="ECO:0000256" key="5">
    <source>
        <dbReference type="RuleBase" id="RU003694"/>
    </source>
</evidence>
<dbReference type="PANTHER" id="PTHR43074:SF1">
    <property type="entry name" value="BETA-KETOACYL SYNTHASE FAMILY PROTEIN-RELATED"/>
    <property type="match status" value="1"/>
</dbReference>
<dbReference type="RefSeq" id="WP_015023963.1">
    <property type="nucleotide sequence ID" value="NC_018721.1"/>
</dbReference>
<evidence type="ECO:0000256" key="1">
    <source>
        <dbReference type="ARBA" id="ARBA00022450"/>
    </source>
</evidence>